<feature type="region of interest" description="Disordered" evidence="6">
    <location>
        <begin position="743"/>
        <end position="834"/>
    </location>
</feature>
<feature type="compositionally biased region" description="Basic and acidic residues" evidence="6">
    <location>
        <begin position="378"/>
        <end position="407"/>
    </location>
</feature>
<dbReference type="PANTHER" id="PTHR23325:SF1">
    <property type="entry name" value="SERUM RESPONSE FACTOR-BINDING PROTEIN 1"/>
    <property type="match status" value="1"/>
</dbReference>
<feature type="compositionally biased region" description="Polar residues" evidence="6">
    <location>
        <begin position="410"/>
        <end position="423"/>
    </location>
</feature>
<evidence type="ECO:0000313" key="8">
    <source>
        <dbReference type="EMBL" id="KAA8586181.1"/>
    </source>
</evidence>
<dbReference type="GO" id="GO:0046983">
    <property type="term" value="F:protein dimerization activity"/>
    <property type="evidence" value="ECO:0007669"/>
    <property type="project" value="InterPro"/>
</dbReference>
<feature type="compositionally biased region" description="Acidic residues" evidence="6">
    <location>
        <begin position="325"/>
        <end position="344"/>
    </location>
</feature>
<feature type="compositionally biased region" description="Polar residues" evidence="6">
    <location>
        <begin position="776"/>
        <end position="808"/>
    </location>
</feature>
<reference evidence="8 9" key="1">
    <citation type="submission" date="2019-08" db="EMBL/GenBank/DDBJ databases">
        <title>A chromosome-level genome assembly, high-density linkage maps, and genome scans reveal the genomic architecture of hybrid incompatibilities underlying speciation via character displacement in darters (Percidae: Etheostominae).</title>
        <authorList>
            <person name="Moran R.L."/>
            <person name="Catchen J.M."/>
            <person name="Fuller R.C."/>
        </authorList>
    </citation>
    <scope>NUCLEOTIDE SEQUENCE [LARGE SCALE GENOMIC DNA]</scope>
    <source>
        <strain evidence="8">EspeVRDwgs_2016</strain>
        <tissue evidence="8">Muscle</tissue>
    </source>
</reference>
<feature type="region of interest" description="Disordered" evidence="6">
    <location>
        <begin position="1"/>
        <end position="79"/>
    </location>
</feature>
<dbReference type="Pfam" id="PF02319">
    <property type="entry name" value="WHD_E2F_TDP"/>
    <property type="match status" value="1"/>
</dbReference>
<evidence type="ECO:0000313" key="9">
    <source>
        <dbReference type="Proteomes" id="UP000327493"/>
    </source>
</evidence>
<evidence type="ECO:0000256" key="4">
    <source>
        <dbReference type="ARBA" id="ARBA00023163"/>
    </source>
</evidence>
<dbReference type="InterPro" id="IPR036390">
    <property type="entry name" value="WH_DNA-bd_sf"/>
</dbReference>
<keyword evidence="2 5" id="KW-0805">Transcription regulation</keyword>
<keyword evidence="3 5" id="KW-0238">DNA-binding</keyword>
<dbReference type="InterPro" id="IPR037393">
    <property type="entry name" value="Bud22/SRFB1"/>
</dbReference>
<comment type="similarity">
    <text evidence="1 5">Belongs to the E2F/DP family.</text>
</comment>
<feature type="compositionally biased region" description="Acidic residues" evidence="6">
    <location>
        <begin position="32"/>
        <end position="44"/>
    </location>
</feature>
<dbReference type="Gene3D" id="1.10.10.10">
    <property type="entry name" value="Winged helix-like DNA-binding domain superfamily/Winged helix DNA-binding domain"/>
    <property type="match status" value="1"/>
</dbReference>
<feature type="region of interest" description="Disordered" evidence="6">
    <location>
        <begin position="189"/>
        <end position="530"/>
    </location>
</feature>
<evidence type="ECO:0000259" key="7">
    <source>
        <dbReference type="SMART" id="SM01372"/>
    </source>
</evidence>
<gene>
    <name evidence="8" type="ORF">FQN60_007750</name>
</gene>
<dbReference type="Proteomes" id="UP000327493">
    <property type="component" value="Chromosome 14"/>
</dbReference>
<dbReference type="CDD" id="cd14660">
    <property type="entry name" value="E2F_DD"/>
    <property type="match status" value="1"/>
</dbReference>
<dbReference type="InterPro" id="IPR037241">
    <property type="entry name" value="E2F-DP_heterodim"/>
</dbReference>
<keyword evidence="5" id="KW-0539">Nucleus</keyword>
<dbReference type="GO" id="GO:0006355">
    <property type="term" value="P:regulation of DNA-templated transcription"/>
    <property type="evidence" value="ECO:0007669"/>
    <property type="project" value="InterPro"/>
</dbReference>
<dbReference type="SMART" id="SM01372">
    <property type="entry name" value="E2F_TDP"/>
    <property type="match status" value="1"/>
</dbReference>
<dbReference type="Pfam" id="PF16421">
    <property type="entry name" value="E2F_CC-MB"/>
    <property type="match status" value="1"/>
</dbReference>
<keyword evidence="4 5" id="KW-0804">Transcription</keyword>
<dbReference type="InterPro" id="IPR036388">
    <property type="entry name" value="WH-like_DNA-bd_sf"/>
</dbReference>
<evidence type="ECO:0000256" key="2">
    <source>
        <dbReference type="ARBA" id="ARBA00023015"/>
    </source>
</evidence>
<feature type="compositionally biased region" description="Polar residues" evidence="6">
    <location>
        <begin position="756"/>
        <end position="767"/>
    </location>
</feature>
<dbReference type="GO" id="GO:0005667">
    <property type="term" value="C:transcription regulator complex"/>
    <property type="evidence" value="ECO:0007669"/>
    <property type="project" value="InterPro"/>
</dbReference>
<feature type="compositionally biased region" description="Basic and acidic residues" evidence="6">
    <location>
        <begin position="452"/>
        <end position="489"/>
    </location>
</feature>
<dbReference type="SUPFAM" id="SSF46785">
    <property type="entry name" value="Winged helix' DNA-binding domain"/>
    <property type="match status" value="1"/>
</dbReference>
<evidence type="ECO:0000256" key="1">
    <source>
        <dbReference type="ARBA" id="ARBA00010940"/>
    </source>
</evidence>
<feature type="compositionally biased region" description="Basic and acidic residues" evidence="6">
    <location>
        <begin position="189"/>
        <end position="202"/>
    </location>
</feature>
<dbReference type="SUPFAM" id="SSF144074">
    <property type="entry name" value="E2F-DP heterodimerization region"/>
    <property type="match status" value="1"/>
</dbReference>
<dbReference type="GO" id="GO:0005634">
    <property type="term" value="C:nucleus"/>
    <property type="evidence" value="ECO:0007669"/>
    <property type="project" value="UniProtKB-SubCell"/>
</dbReference>
<dbReference type="GO" id="GO:0030490">
    <property type="term" value="P:maturation of SSU-rRNA"/>
    <property type="evidence" value="ECO:0007669"/>
    <property type="project" value="TreeGrafter"/>
</dbReference>
<dbReference type="Gene3D" id="6.10.250.540">
    <property type="match status" value="1"/>
</dbReference>
<dbReference type="AlphaFoldDB" id="A0A5J5D3S0"/>
<feature type="domain" description="E2F/DP family winged-helix DNA-binding" evidence="7">
    <location>
        <begin position="552"/>
        <end position="617"/>
    </location>
</feature>
<dbReference type="InterPro" id="IPR003316">
    <property type="entry name" value="E2F_WHTH_DNA-bd_dom"/>
</dbReference>
<dbReference type="InterPro" id="IPR032198">
    <property type="entry name" value="E2F_CC-MB"/>
</dbReference>
<keyword evidence="9" id="KW-1185">Reference proteome</keyword>
<dbReference type="FunFam" id="1.10.10.10:FF:000008">
    <property type="entry name" value="E2F transcription factor 1"/>
    <property type="match status" value="1"/>
</dbReference>
<dbReference type="EMBL" id="VOFY01000014">
    <property type="protein sequence ID" value="KAA8586181.1"/>
    <property type="molecule type" value="Genomic_DNA"/>
</dbReference>
<feature type="compositionally biased region" description="Acidic residues" evidence="6">
    <location>
        <begin position="13"/>
        <end position="25"/>
    </location>
</feature>
<feature type="compositionally biased region" description="Basic and acidic residues" evidence="6">
    <location>
        <begin position="504"/>
        <end position="516"/>
    </location>
</feature>
<feature type="compositionally biased region" description="Basic and acidic residues" evidence="6">
    <location>
        <begin position="270"/>
        <end position="281"/>
    </location>
</feature>
<name>A0A5J5D3S0_9PERO</name>
<feature type="compositionally biased region" description="Gly residues" evidence="6">
    <location>
        <begin position="425"/>
        <end position="434"/>
    </location>
</feature>
<accession>A0A5J5D3S0</accession>
<evidence type="ECO:0000256" key="3">
    <source>
        <dbReference type="ARBA" id="ARBA00023125"/>
    </source>
</evidence>
<feature type="compositionally biased region" description="Basic and acidic residues" evidence="6">
    <location>
        <begin position="213"/>
        <end position="260"/>
    </location>
</feature>
<evidence type="ECO:0000256" key="6">
    <source>
        <dbReference type="SAM" id="MobiDB-lite"/>
    </source>
</evidence>
<organism evidence="8 9">
    <name type="scientific">Etheostoma spectabile</name>
    <name type="common">orangethroat darter</name>
    <dbReference type="NCBI Taxonomy" id="54343"/>
    <lineage>
        <taxon>Eukaryota</taxon>
        <taxon>Metazoa</taxon>
        <taxon>Chordata</taxon>
        <taxon>Craniata</taxon>
        <taxon>Vertebrata</taxon>
        <taxon>Euteleostomi</taxon>
        <taxon>Actinopterygii</taxon>
        <taxon>Neopterygii</taxon>
        <taxon>Teleostei</taxon>
        <taxon>Neoteleostei</taxon>
        <taxon>Acanthomorphata</taxon>
        <taxon>Eupercaria</taxon>
        <taxon>Perciformes</taxon>
        <taxon>Percoidei</taxon>
        <taxon>Percidae</taxon>
        <taxon>Etheostomatinae</taxon>
        <taxon>Etheostoma</taxon>
    </lineage>
</organism>
<protein>
    <recommendedName>
        <fullName evidence="7">E2F/DP family winged-helix DNA-binding domain-containing protein</fullName>
    </recommendedName>
</protein>
<dbReference type="PANTHER" id="PTHR23325">
    <property type="entry name" value="SERUM RESPONSE FACTOR-BINDING"/>
    <property type="match status" value="1"/>
</dbReference>
<dbReference type="GO" id="GO:0003677">
    <property type="term" value="F:DNA binding"/>
    <property type="evidence" value="ECO:0007669"/>
    <property type="project" value="UniProtKB-KW"/>
</dbReference>
<comment type="subcellular location">
    <subcellularLocation>
        <location evidence="5">Nucleus</location>
    </subcellularLocation>
</comment>
<comment type="caution">
    <text evidence="8">The sequence shown here is derived from an EMBL/GenBank/DDBJ whole genome shotgun (WGS) entry which is preliminary data.</text>
</comment>
<dbReference type="GO" id="GO:0030686">
    <property type="term" value="C:90S preribosome"/>
    <property type="evidence" value="ECO:0007669"/>
    <property type="project" value="TreeGrafter"/>
</dbReference>
<proteinExistence type="inferred from homology"/>
<sequence>MDNLEKTVPSAEEKEEEQEEIEEEQKEGKDDAMDDKEDEDDEEKKEEAVPQASETVEKTIPLPVQPPQKEKKQNEGLNLNNEVVRMRKEVKRVRALVIRKLTRQMSALKKKKGTDVEIERNQRRAARLLDEIHAMKVLTPDLHLNFEQVCKNPKSTISDRATARIATHPQFNKKIENIKAAVQAFKAERMNGGRQRGKEKVQNKAGKVTPQSPDKKGEGRSEKEEDISGKQKEVADHKEREGILKDTKDATVAEPEKETVKATPSADEADGQRKAMPEAKNVRPASLKSSEGKESVKNTPQSKGADKKADLVSAPEVLEKKEAAEESALESSDDEEKEYFDDSTEERFNKQSSQSEESDDDGFFVGKVSKYKKKKKPKSVEEKANNGREVKSSDRVQSELDELESRLKSKATSLQSVFCSSLSKPGGGRGAGRGRGGDRFRGQGTPRSGSDQNRDFNKPSKFQKQERGAERNSESKYRKPCPEDRHPGAAEKGFPSVGRGRGRGRGDGVRQNDRRGGGVFSHQAPQQALHPSWEATPALSPIARKSLFEKSRCDTSLGFLTQRFAEMLRRSADGVLDLNLVAQELNAPKRRVYDVTNVLEGIQLIKKKSKNLVEWLGGQVNIDLDQELKTLVEEERRLDELIHSCTRQVHQLCDNQSSQKYPWITFAYLTYEDVQRIPSMKEQTVIVIKAPAETKLEVPHPEETIQRKHFVYFYVQSLQVHLSSTQGPIEVFLCSDDPIPMETTDSSVADGANSIHLDSSANGNSPTPLVPYSRFVQVSSKDNDNRTLGNGSVSNPPYEPTQHSSPVTITPPSPMHPSLQPPSEDQQSFVGLTPPLGFSLGGDEYLMSLAEDEGITDLFSCDLEHVPLL</sequence>
<evidence type="ECO:0000256" key="5">
    <source>
        <dbReference type="RuleBase" id="RU003796"/>
    </source>
</evidence>